<dbReference type="InterPro" id="IPR011063">
    <property type="entry name" value="TilS/TtcA_N"/>
</dbReference>
<protein>
    <recommendedName>
        <fullName evidence="6">tRNA(Ile)-lysidine synthase</fullName>
        <ecNumber evidence="6">6.3.4.19</ecNumber>
    </recommendedName>
    <alternativeName>
        <fullName evidence="6">tRNA(Ile)-2-lysyl-cytidine synthase</fullName>
    </alternativeName>
    <alternativeName>
        <fullName evidence="6">tRNA(Ile)-lysidine synthetase</fullName>
    </alternativeName>
</protein>
<feature type="domain" description="tRNA(Ile)-lysidine/2-thiocytidine synthase N-terminal" evidence="7">
    <location>
        <begin position="25"/>
        <end position="201"/>
    </location>
</feature>
<organism evidence="8 9">
    <name type="scientific">Ruegeria faecimaris</name>
    <dbReference type="NCBI Taxonomy" id="686389"/>
    <lineage>
        <taxon>Bacteria</taxon>
        <taxon>Pseudomonadati</taxon>
        <taxon>Pseudomonadota</taxon>
        <taxon>Alphaproteobacteria</taxon>
        <taxon>Rhodobacterales</taxon>
        <taxon>Roseobacteraceae</taxon>
        <taxon>Ruegeria</taxon>
    </lineage>
</organism>
<evidence type="ECO:0000256" key="5">
    <source>
        <dbReference type="ARBA" id="ARBA00048539"/>
    </source>
</evidence>
<dbReference type="PANTHER" id="PTHR43033:SF1">
    <property type="entry name" value="TRNA(ILE)-LYSIDINE SYNTHASE-RELATED"/>
    <property type="match status" value="1"/>
</dbReference>
<evidence type="ECO:0000256" key="1">
    <source>
        <dbReference type="ARBA" id="ARBA00022598"/>
    </source>
</evidence>
<dbReference type="RefSeq" id="WP_142640194.1">
    <property type="nucleotide sequence ID" value="NZ_CANMQC010000018.1"/>
</dbReference>
<gene>
    <name evidence="6" type="primary">tilS</name>
    <name evidence="8" type="ORF">SAMN06265380_11953</name>
</gene>
<dbReference type="InterPro" id="IPR014729">
    <property type="entry name" value="Rossmann-like_a/b/a_fold"/>
</dbReference>
<dbReference type="EC" id="6.3.4.19" evidence="6"/>
<dbReference type="HAMAP" id="MF_01161">
    <property type="entry name" value="tRNA_Ile_lys_synt"/>
    <property type="match status" value="1"/>
</dbReference>
<keyword evidence="3 6" id="KW-0547">Nucleotide-binding</keyword>
<comment type="subcellular location">
    <subcellularLocation>
        <location evidence="6">Cytoplasm</location>
    </subcellularLocation>
</comment>
<keyword evidence="9" id="KW-1185">Reference proteome</keyword>
<dbReference type="AlphaFoldDB" id="A0A521FBR2"/>
<keyword evidence="6" id="KW-0963">Cytoplasm</keyword>
<evidence type="ECO:0000256" key="6">
    <source>
        <dbReference type="HAMAP-Rule" id="MF_01161"/>
    </source>
</evidence>
<keyword evidence="2 6" id="KW-0819">tRNA processing</keyword>
<comment type="catalytic activity">
    <reaction evidence="5 6">
        <text>cytidine(34) in tRNA(Ile2) + L-lysine + ATP = lysidine(34) in tRNA(Ile2) + AMP + diphosphate + H(+)</text>
        <dbReference type="Rhea" id="RHEA:43744"/>
        <dbReference type="Rhea" id="RHEA-COMP:10625"/>
        <dbReference type="Rhea" id="RHEA-COMP:10670"/>
        <dbReference type="ChEBI" id="CHEBI:15378"/>
        <dbReference type="ChEBI" id="CHEBI:30616"/>
        <dbReference type="ChEBI" id="CHEBI:32551"/>
        <dbReference type="ChEBI" id="CHEBI:33019"/>
        <dbReference type="ChEBI" id="CHEBI:82748"/>
        <dbReference type="ChEBI" id="CHEBI:83665"/>
        <dbReference type="ChEBI" id="CHEBI:456215"/>
        <dbReference type="EC" id="6.3.4.19"/>
    </reaction>
</comment>
<accession>A0A521FBR2</accession>
<dbReference type="NCBIfam" id="TIGR02432">
    <property type="entry name" value="lysidine_TilS_N"/>
    <property type="match status" value="1"/>
</dbReference>
<comment type="function">
    <text evidence="6">Ligates lysine onto the cytidine present at position 34 of the AUA codon-specific tRNA(Ile) that contains the anticodon CAU, in an ATP-dependent manner. Cytidine is converted to lysidine, thus changing the amino acid specificity of the tRNA from methionine to isoleucine.</text>
</comment>
<keyword evidence="4 6" id="KW-0067">ATP-binding</keyword>
<dbReference type="SUPFAM" id="SSF52402">
    <property type="entry name" value="Adenine nucleotide alpha hydrolases-like"/>
    <property type="match status" value="1"/>
</dbReference>
<evidence type="ECO:0000259" key="7">
    <source>
        <dbReference type="Pfam" id="PF01171"/>
    </source>
</evidence>
<dbReference type="GO" id="GO:0006400">
    <property type="term" value="P:tRNA modification"/>
    <property type="evidence" value="ECO:0007669"/>
    <property type="project" value="UniProtKB-UniRule"/>
</dbReference>
<evidence type="ECO:0000256" key="3">
    <source>
        <dbReference type="ARBA" id="ARBA00022741"/>
    </source>
</evidence>
<proteinExistence type="inferred from homology"/>
<dbReference type="Gene3D" id="3.40.50.620">
    <property type="entry name" value="HUPs"/>
    <property type="match status" value="1"/>
</dbReference>
<evidence type="ECO:0000313" key="9">
    <source>
        <dbReference type="Proteomes" id="UP000319555"/>
    </source>
</evidence>
<dbReference type="InterPro" id="IPR012094">
    <property type="entry name" value="tRNA_Ile_lys_synt"/>
</dbReference>
<sequence>MTTQGTLLKSELRARLPENLPRRLGVAVSGGGDSVALLSLLKHIAQEEQVELFVATVNHNLRPEAVAEADWVAQLAQGLGLPHETLHWQGWDQTGNLQDRARQARYQLLSDWARDKQIGAIALGHTADDQAETMLMRLARAAGVTGLSGMPAMRNYQGIMLLRPMLGVTRQQLRDYLAKIGADWIEDPSNHDRRFDRIKARDALTGLSEIGISAHSLSRVAENLAQAREALEQITQDSARQVLSVDGGDICVDRAQFSTLPAEIRRRLLTGCVRWIAGRGYPPRQAATDRALLAIDQGEAATIGGCLLIPKADKMWICRELNAVESAPGAPGQIWDGRWILSGPAIPDAQVHPLGAAGLKAVPDWRALGKPRAALLASPSVWSGEVLVSAPMVGFSNGWLAELTPEEPEFHSSVLSH</sequence>
<evidence type="ECO:0000256" key="2">
    <source>
        <dbReference type="ARBA" id="ARBA00022694"/>
    </source>
</evidence>
<feature type="binding site" evidence="6">
    <location>
        <begin position="29"/>
        <end position="34"/>
    </location>
    <ligand>
        <name>ATP</name>
        <dbReference type="ChEBI" id="CHEBI:30616"/>
    </ligand>
</feature>
<dbReference type="EMBL" id="FXTE01000019">
    <property type="protein sequence ID" value="SMO93595.1"/>
    <property type="molecule type" value="Genomic_DNA"/>
</dbReference>
<dbReference type="PANTHER" id="PTHR43033">
    <property type="entry name" value="TRNA(ILE)-LYSIDINE SYNTHASE-RELATED"/>
    <property type="match status" value="1"/>
</dbReference>
<dbReference type="InterPro" id="IPR012795">
    <property type="entry name" value="tRNA_Ile_lys_synt_N"/>
</dbReference>
<evidence type="ECO:0000313" key="8">
    <source>
        <dbReference type="EMBL" id="SMO93595.1"/>
    </source>
</evidence>
<dbReference type="CDD" id="cd01992">
    <property type="entry name" value="TilS_N"/>
    <property type="match status" value="1"/>
</dbReference>
<dbReference type="Proteomes" id="UP000319555">
    <property type="component" value="Unassembled WGS sequence"/>
</dbReference>
<comment type="similarity">
    <text evidence="6">Belongs to the tRNA(Ile)-lysidine synthase family.</text>
</comment>
<dbReference type="GO" id="GO:0005524">
    <property type="term" value="F:ATP binding"/>
    <property type="evidence" value="ECO:0007669"/>
    <property type="project" value="UniProtKB-UniRule"/>
</dbReference>
<comment type="domain">
    <text evidence="6">The N-terminal region contains the highly conserved SGGXDS motif, predicted to be a P-loop motif involved in ATP binding.</text>
</comment>
<dbReference type="OrthoDB" id="9807403at2"/>
<evidence type="ECO:0000256" key="4">
    <source>
        <dbReference type="ARBA" id="ARBA00022840"/>
    </source>
</evidence>
<name>A0A521FBR2_9RHOB</name>
<reference evidence="8 9" key="1">
    <citation type="submission" date="2017-05" db="EMBL/GenBank/DDBJ databases">
        <authorList>
            <person name="Varghese N."/>
            <person name="Submissions S."/>
        </authorList>
    </citation>
    <scope>NUCLEOTIDE SEQUENCE [LARGE SCALE GENOMIC DNA]</scope>
    <source>
        <strain evidence="8 9">DSM 28009</strain>
    </source>
</reference>
<dbReference type="GO" id="GO:0005737">
    <property type="term" value="C:cytoplasm"/>
    <property type="evidence" value="ECO:0007669"/>
    <property type="project" value="UniProtKB-SubCell"/>
</dbReference>
<dbReference type="Pfam" id="PF01171">
    <property type="entry name" value="ATP_bind_3"/>
    <property type="match status" value="1"/>
</dbReference>
<keyword evidence="1 6" id="KW-0436">Ligase</keyword>
<dbReference type="GO" id="GO:0032267">
    <property type="term" value="F:tRNA(Ile)-lysidine synthase activity"/>
    <property type="evidence" value="ECO:0007669"/>
    <property type="project" value="UniProtKB-EC"/>
</dbReference>